<protein>
    <recommendedName>
        <fullName evidence="4">Secretion system C-terminal sorting domain-containing protein</fullName>
    </recommendedName>
</protein>
<comment type="caution">
    <text evidence="2">The sequence shown here is derived from an EMBL/GenBank/DDBJ whole genome shotgun (WGS) entry which is preliminary data.</text>
</comment>
<keyword evidence="3" id="KW-1185">Reference proteome</keyword>
<dbReference type="STRING" id="1185876.BN8_03157"/>
<proteinExistence type="predicted"/>
<reference evidence="2 3" key="1">
    <citation type="journal article" date="2012" name="J. Bacteriol.">
        <title>Genome Sequence of the Filamentous Bacterium Fibrisoma limi BUZ 3T.</title>
        <authorList>
            <person name="Filippini M."/>
            <person name="Qi W."/>
            <person name="Jaenicke S."/>
            <person name="Goesmann A."/>
            <person name="Smits T.H."/>
            <person name="Bagheri H.C."/>
        </authorList>
    </citation>
    <scope>NUCLEOTIDE SEQUENCE [LARGE SCALE GENOMIC DNA]</scope>
    <source>
        <strain evidence="3">BUZ 3T</strain>
    </source>
</reference>
<keyword evidence="1" id="KW-0732">Signal</keyword>
<evidence type="ECO:0000313" key="2">
    <source>
        <dbReference type="EMBL" id="CCH54019.1"/>
    </source>
</evidence>
<feature type="chain" id="PRO_5003658970" description="Secretion system C-terminal sorting domain-containing protein" evidence="1">
    <location>
        <begin position="22"/>
        <end position="345"/>
    </location>
</feature>
<dbReference type="OrthoDB" id="921681at2"/>
<accession>I2GJE4</accession>
<dbReference type="RefSeq" id="WP_009282599.1">
    <property type="nucleotide sequence ID" value="NZ_CAIT01000006.1"/>
</dbReference>
<evidence type="ECO:0008006" key="4">
    <source>
        <dbReference type="Google" id="ProtNLM"/>
    </source>
</evidence>
<dbReference type="AlphaFoldDB" id="I2GJE4"/>
<dbReference type="InterPro" id="IPR026444">
    <property type="entry name" value="Secre_tail"/>
</dbReference>
<dbReference type="Proteomes" id="UP000009309">
    <property type="component" value="Unassembled WGS sequence"/>
</dbReference>
<name>I2GJE4_9BACT</name>
<gene>
    <name evidence="2" type="ORF">BN8_03157</name>
</gene>
<evidence type="ECO:0000313" key="3">
    <source>
        <dbReference type="Proteomes" id="UP000009309"/>
    </source>
</evidence>
<dbReference type="EMBL" id="CAIT01000006">
    <property type="protein sequence ID" value="CCH54019.1"/>
    <property type="molecule type" value="Genomic_DNA"/>
</dbReference>
<evidence type="ECO:0000256" key="1">
    <source>
        <dbReference type="SAM" id="SignalP"/>
    </source>
</evidence>
<dbReference type="NCBIfam" id="TIGR04183">
    <property type="entry name" value="Por_Secre_tail"/>
    <property type="match status" value="1"/>
</dbReference>
<dbReference type="eggNOG" id="COG2374">
    <property type="taxonomic scope" value="Bacteria"/>
</dbReference>
<organism evidence="2 3">
    <name type="scientific">Fibrisoma limi BUZ 3</name>
    <dbReference type="NCBI Taxonomy" id="1185876"/>
    <lineage>
        <taxon>Bacteria</taxon>
        <taxon>Pseudomonadati</taxon>
        <taxon>Bacteroidota</taxon>
        <taxon>Cytophagia</taxon>
        <taxon>Cytophagales</taxon>
        <taxon>Spirosomataceae</taxon>
        <taxon>Fibrisoma</taxon>
    </lineage>
</organism>
<feature type="signal peptide" evidence="1">
    <location>
        <begin position="1"/>
        <end position="21"/>
    </location>
</feature>
<sequence>MIKKLLLVFLAGLSSIATSYAQDPFASGIVASPATLPTSSTGTIAATLGNGSSTPIPQANNATYTINLPPNIGVTGSSISPAAPNFTTTISPYSSTTGTTVTLVSNQGPVPGVANYTFTLNVIGLRPTNGTPAPLSINAASDPPVLTNNPNNDNANSNISVTGALPVSLISFNAKAQGDRTVALEWVTSFEANNKGFIIERSKDLTSFERVGEVSEVAPNSSGRKSYSIIDKTPFSGTSYYRLSQTDLNGKTTALRVASVILRDGAYGVFPNPVIGDQAFRLSLDEPETATIKFFNIDGRALPLQKAGVESGNLLLKSVGKLPTGVYVMTVEERGQTRKHRVVIE</sequence>